<comment type="caution">
    <text evidence="1">The sequence shown here is derived from an EMBL/GenBank/DDBJ whole genome shotgun (WGS) entry which is preliminary data.</text>
</comment>
<dbReference type="Proteomes" id="UP000521748">
    <property type="component" value="Unassembled WGS sequence"/>
</dbReference>
<dbReference type="EMBL" id="JACBYQ010000001">
    <property type="protein sequence ID" value="NYE93889.1"/>
    <property type="molecule type" value="Genomic_DNA"/>
</dbReference>
<dbReference type="AlphaFoldDB" id="A0A7Y9S3L3"/>
<gene>
    <name evidence="1" type="ORF">FHU41_000110</name>
</gene>
<dbReference type="RefSeq" id="WP_179387728.1">
    <property type="nucleotide sequence ID" value="NZ_JACBYQ010000001.1"/>
</dbReference>
<keyword evidence="2" id="KW-1185">Reference proteome</keyword>
<evidence type="ECO:0000313" key="2">
    <source>
        <dbReference type="Proteomes" id="UP000521748"/>
    </source>
</evidence>
<proteinExistence type="predicted"/>
<name>A0A7Y9S3L3_9MICC</name>
<accession>A0A7Y9S3L3</accession>
<sequence>MGTWDAGNFDNDDAMDQLGGLVSEMVQKIEFAIDNELLEPDETQGVWLPCQVEILTLFAQRFNVTLPSVETITRWRDEYIEVWEGYIDELEPDPDYRRERRTVLDSTFNDAIQESAKQHSP</sequence>
<dbReference type="InterPro" id="IPR025355">
    <property type="entry name" value="DUF4259"/>
</dbReference>
<protein>
    <recommendedName>
        <fullName evidence="3">DUF4259 domain-containing protein</fullName>
    </recommendedName>
</protein>
<evidence type="ECO:0000313" key="1">
    <source>
        <dbReference type="EMBL" id="NYE93889.1"/>
    </source>
</evidence>
<reference evidence="1 2" key="1">
    <citation type="submission" date="2020-07" db="EMBL/GenBank/DDBJ databases">
        <title>Sequencing the genomes of 1000 actinobacteria strains.</title>
        <authorList>
            <person name="Klenk H.-P."/>
        </authorList>
    </citation>
    <scope>NUCLEOTIDE SEQUENCE [LARGE SCALE GENOMIC DNA]</scope>
    <source>
        <strain evidence="1 2">DSM 102047</strain>
    </source>
</reference>
<organism evidence="1 2">
    <name type="scientific">Psychromicrobium silvestre</name>
    <dbReference type="NCBI Taxonomy" id="1645614"/>
    <lineage>
        <taxon>Bacteria</taxon>
        <taxon>Bacillati</taxon>
        <taxon>Actinomycetota</taxon>
        <taxon>Actinomycetes</taxon>
        <taxon>Micrococcales</taxon>
        <taxon>Micrococcaceae</taxon>
        <taxon>Psychromicrobium</taxon>
    </lineage>
</organism>
<dbReference type="Pfam" id="PF14078">
    <property type="entry name" value="DUF4259"/>
    <property type="match status" value="1"/>
</dbReference>
<evidence type="ECO:0008006" key="3">
    <source>
        <dbReference type="Google" id="ProtNLM"/>
    </source>
</evidence>